<evidence type="ECO:0000256" key="3">
    <source>
        <dbReference type="ARBA" id="ARBA00022676"/>
    </source>
</evidence>
<reference evidence="8 9" key="1">
    <citation type="submission" date="2020-02" db="EMBL/GenBank/DDBJ databases">
        <authorList>
            <person name="Zheng R.K."/>
            <person name="Sun C.M."/>
        </authorList>
    </citation>
    <scope>NUCLEOTIDE SEQUENCE [LARGE SCALE GENOMIC DNA]</scope>
    <source>
        <strain evidence="9">zrk23</strain>
    </source>
</reference>
<dbReference type="Gene3D" id="3.90.550.10">
    <property type="entry name" value="Spore Coat Polysaccharide Biosynthesis Protein SpsA, Chain A"/>
    <property type="match status" value="1"/>
</dbReference>
<feature type="transmembrane region" description="Helical" evidence="6">
    <location>
        <begin position="284"/>
        <end position="306"/>
    </location>
</feature>
<dbReference type="KEGG" id="spzr:G5C33_06810"/>
<sequence>MTVTVGIKALNEEAHIADAIRSALAAVAPLNGEVVLADSGSSDATIAIARRFPIRIVQLRNPADACCGAGAQLAFQTVDTEFFYLLDGDMTLDPDFLPAAIALMRKRNDLAGVGGLMTEHNAGTQEFRIRVAEMRKWKAGDVAWLDGGGLYRTKAICEVGYLADRNLKSFEEFDLGARLHAKGWRLARIAVNATEHTAHGGGGYRLMIRRLKSGQMTGSGGVIRASLEGGYFPFVARRLGHLRSALAVLCWWLAILAAASYWPLGLVPLLLVPLVFLTWRRRSLNLGLYSFVYWNASAAMTLLGMVRPRKSPRDPLSVRVIASDEQ</sequence>
<comment type="subcellular location">
    <subcellularLocation>
        <location evidence="1">Cell membrane</location>
    </subcellularLocation>
</comment>
<proteinExistence type="predicted"/>
<dbReference type="PANTHER" id="PTHR43646:SF2">
    <property type="entry name" value="GLYCOSYLTRANSFERASE 2-LIKE DOMAIN-CONTAINING PROTEIN"/>
    <property type="match status" value="1"/>
</dbReference>
<feature type="domain" description="Glycosyltransferase 2-like" evidence="7">
    <location>
        <begin position="5"/>
        <end position="121"/>
    </location>
</feature>
<dbReference type="Pfam" id="PF00535">
    <property type="entry name" value="Glycos_transf_2"/>
    <property type="match status" value="1"/>
</dbReference>
<organism evidence="8 9">
    <name type="scientific">Stakelama tenebrarum</name>
    <dbReference type="NCBI Taxonomy" id="2711215"/>
    <lineage>
        <taxon>Bacteria</taxon>
        <taxon>Pseudomonadati</taxon>
        <taxon>Pseudomonadota</taxon>
        <taxon>Alphaproteobacteria</taxon>
        <taxon>Sphingomonadales</taxon>
        <taxon>Sphingomonadaceae</taxon>
        <taxon>Stakelama</taxon>
    </lineage>
</organism>
<dbReference type="GO" id="GO:0016757">
    <property type="term" value="F:glycosyltransferase activity"/>
    <property type="evidence" value="ECO:0007669"/>
    <property type="project" value="UniProtKB-KW"/>
</dbReference>
<dbReference type="PANTHER" id="PTHR43646">
    <property type="entry name" value="GLYCOSYLTRANSFERASE"/>
    <property type="match status" value="1"/>
</dbReference>
<gene>
    <name evidence="8" type="ORF">G5C33_06810</name>
</gene>
<dbReference type="AlphaFoldDB" id="A0A6G6Y3N1"/>
<dbReference type="InterPro" id="IPR001173">
    <property type="entry name" value="Glyco_trans_2-like"/>
</dbReference>
<evidence type="ECO:0000259" key="7">
    <source>
        <dbReference type="Pfam" id="PF00535"/>
    </source>
</evidence>
<evidence type="ECO:0000313" key="9">
    <source>
        <dbReference type="Proteomes" id="UP000501568"/>
    </source>
</evidence>
<evidence type="ECO:0000256" key="4">
    <source>
        <dbReference type="ARBA" id="ARBA00022679"/>
    </source>
</evidence>
<evidence type="ECO:0000256" key="6">
    <source>
        <dbReference type="SAM" id="Phobius"/>
    </source>
</evidence>
<keyword evidence="6" id="KW-0812">Transmembrane</keyword>
<accession>A0A6G6Y3N1</accession>
<dbReference type="SUPFAM" id="SSF53448">
    <property type="entry name" value="Nucleotide-diphospho-sugar transferases"/>
    <property type="match status" value="1"/>
</dbReference>
<keyword evidence="3" id="KW-0328">Glycosyltransferase</keyword>
<keyword evidence="5 6" id="KW-0472">Membrane</keyword>
<name>A0A6G6Y3N1_9SPHN</name>
<keyword evidence="6" id="KW-1133">Transmembrane helix</keyword>
<protein>
    <submittedName>
        <fullName evidence="8">Glycosyltransferase</fullName>
    </submittedName>
</protein>
<keyword evidence="2" id="KW-1003">Cell membrane</keyword>
<dbReference type="RefSeq" id="WP_165326525.1">
    <property type="nucleotide sequence ID" value="NZ_CP049109.1"/>
</dbReference>
<keyword evidence="9" id="KW-1185">Reference proteome</keyword>
<evidence type="ECO:0000256" key="5">
    <source>
        <dbReference type="ARBA" id="ARBA00023136"/>
    </source>
</evidence>
<keyword evidence="4 8" id="KW-0808">Transferase</keyword>
<dbReference type="InterPro" id="IPR029044">
    <property type="entry name" value="Nucleotide-diphossugar_trans"/>
</dbReference>
<dbReference type="EMBL" id="CP049109">
    <property type="protein sequence ID" value="QIG79525.1"/>
    <property type="molecule type" value="Genomic_DNA"/>
</dbReference>
<evidence type="ECO:0000313" key="8">
    <source>
        <dbReference type="EMBL" id="QIG79525.1"/>
    </source>
</evidence>
<dbReference type="GO" id="GO:0005886">
    <property type="term" value="C:plasma membrane"/>
    <property type="evidence" value="ECO:0007669"/>
    <property type="project" value="UniProtKB-SubCell"/>
</dbReference>
<evidence type="ECO:0000256" key="1">
    <source>
        <dbReference type="ARBA" id="ARBA00004236"/>
    </source>
</evidence>
<evidence type="ECO:0000256" key="2">
    <source>
        <dbReference type="ARBA" id="ARBA00022475"/>
    </source>
</evidence>
<dbReference type="Proteomes" id="UP000501568">
    <property type="component" value="Chromosome"/>
</dbReference>